<dbReference type="SMART" id="SM00028">
    <property type="entry name" value="TPR"/>
    <property type="match status" value="4"/>
</dbReference>
<evidence type="ECO:0000256" key="2">
    <source>
        <dbReference type="ARBA" id="ARBA00022803"/>
    </source>
</evidence>
<comment type="caution">
    <text evidence="4">The sequence shown here is derived from an EMBL/GenBank/DDBJ whole genome shotgun (WGS) entry which is preliminary data.</text>
</comment>
<evidence type="ECO:0000313" key="5">
    <source>
        <dbReference type="Proteomes" id="UP000547674"/>
    </source>
</evidence>
<evidence type="ECO:0000256" key="3">
    <source>
        <dbReference type="PROSITE-ProRule" id="PRU00339"/>
    </source>
</evidence>
<keyword evidence="1" id="KW-0677">Repeat</keyword>
<dbReference type="Pfam" id="PF13432">
    <property type="entry name" value="TPR_16"/>
    <property type="match status" value="1"/>
</dbReference>
<feature type="repeat" description="TPR" evidence="3">
    <location>
        <begin position="97"/>
        <end position="130"/>
    </location>
</feature>
<dbReference type="PANTHER" id="PTHR44858">
    <property type="entry name" value="TETRATRICOPEPTIDE REPEAT PROTEIN 6"/>
    <property type="match status" value="1"/>
</dbReference>
<accession>A0A7Y2E6T5</accession>
<dbReference type="PANTHER" id="PTHR44858:SF1">
    <property type="entry name" value="UDP-N-ACETYLGLUCOSAMINE--PEPTIDE N-ACETYLGLUCOSAMINYLTRANSFERASE SPINDLY-RELATED"/>
    <property type="match status" value="1"/>
</dbReference>
<dbReference type="InterPro" id="IPR011990">
    <property type="entry name" value="TPR-like_helical_dom_sf"/>
</dbReference>
<gene>
    <name evidence="4" type="ORF">HKN21_03255</name>
</gene>
<feature type="repeat" description="TPR" evidence="3">
    <location>
        <begin position="29"/>
        <end position="62"/>
    </location>
</feature>
<protein>
    <submittedName>
        <fullName evidence="4">Tetratricopeptide repeat protein</fullName>
    </submittedName>
</protein>
<evidence type="ECO:0000256" key="1">
    <source>
        <dbReference type="ARBA" id="ARBA00022737"/>
    </source>
</evidence>
<evidence type="ECO:0000313" key="4">
    <source>
        <dbReference type="EMBL" id="NNF05755.1"/>
    </source>
</evidence>
<dbReference type="InterPro" id="IPR050498">
    <property type="entry name" value="Ycf3"/>
</dbReference>
<name>A0A7Y2E6T5_UNCEI</name>
<organism evidence="4 5">
    <name type="scientific">Eiseniibacteriota bacterium</name>
    <dbReference type="NCBI Taxonomy" id="2212470"/>
    <lineage>
        <taxon>Bacteria</taxon>
        <taxon>Candidatus Eiseniibacteriota</taxon>
    </lineage>
</organism>
<dbReference type="Pfam" id="PF13414">
    <property type="entry name" value="TPR_11"/>
    <property type="match status" value="1"/>
</dbReference>
<feature type="repeat" description="TPR" evidence="3">
    <location>
        <begin position="63"/>
        <end position="96"/>
    </location>
</feature>
<dbReference type="Proteomes" id="UP000547674">
    <property type="component" value="Unassembled WGS sequence"/>
</dbReference>
<dbReference type="PROSITE" id="PS50005">
    <property type="entry name" value="TPR"/>
    <property type="match status" value="3"/>
</dbReference>
<dbReference type="EMBL" id="JABDJR010000121">
    <property type="protein sequence ID" value="NNF05755.1"/>
    <property type="molecule type" value="Genomic_DNA"/>
</dbReference>
<dbReference type="SUPFAM" id="SSF48452">
    <property type="entry name" value="TPR-like"/>
    <property type="match status" value="1"/>
</dbReference>
<sequence>MAQEGSSLEAAQKVVDRLESSLPMGDKNYRKHYELANAYYDLGELQKASARYQRVLVINPNFSKAMVNLGTCLSDQGKFEDGVEWLEKALGIDPDDCKARSNLGNVYYSMDRFPDAMYEYKRAIQSDPKCYSAHFNIAVAFADAGIFREAVKWWGEVVRLAPGTDAGRQAAENIELIKPFIGGSLN</sequence>
<proteinExistence type="predicted"/>
<reference evidence="4 5" key="1">
    <citation type="submission" date="2020-03" db="EMBL/GenBank/DDBJ databases">
        <title>Metabolic flexibility allows generalist bacteria to become dominant in a frequently disturbed ecosystem.</title>
        <authorList>
            <person name="Chen Y.-J."/>
            <person name="Leung P.M."/>
            <person name="Bay S.K."/>
            <person name="Hugenholtz P."/>
            <person name="Kessler A.J."/>
            <person name="Shelley G."/>
            <person name="Waite D.W."/>
            <person name="Cook P.L."/>
            <person name="Greening C."/>
        </authorList>
    </citation>
    <scope>NUCLEOTIDE SEQUENCE [LARGE SCALE GENOMIC DNA]</scope>
    <source>
        <strain evidence="4">SS_bin_28</strain>
    </source>
</reference>
<keyword evidence="2 3" id="KW-0802">TPR repeat</keyword>
<dbReference type="AlphaFoldDB" id="A0A7Y2E6T5"/>
<dbReference type="PROSITE" id="PS50293">
    <property type="entry name" value="TPR_REGION"/>
    <property type="match status" value="1"/>
</dbReference>
<dbReference type="Gene3D" id="1.25.40.10">
    <property type="entry name" value="Tetratricopeptide repeat domain"/>
    <property type="match status" value="1"/>
</dbReference>
<dbReference type="InterPro" id="IPR019734">
    <property type="entry name" value="TPR_rpt"/>
</dbReference>